<name>A0A2U2BEE6_9BACT</name>
<dbReference type="RefSeq" id="WP_109262878.1">
    <property type="nucleotide sequence ID" value="NZ_QEWP01000001.1"/>
</dbReference>
<keyword evidence="2" id="KW-1185">Reference proteome</keyword>
<dbReference type="EMBL" id="QEWP01000001">
    <property type="protein sequence ID" value="PWE01428.1"/>
    <property type="molecule type" value="Genomic_DNA"/>
</dbReference>
<evidence type="ECO:0000313" key="1">
    <source>
        <dbReference type="EMBL" id="PWE01428.1"/>
    </source>
</evidence>
<reference evidence="1 2" key="1">
    <citation type="submission" date="2018-05" db="EMBL/GenBank/DDBJ databases">
        <title>Marinilabilia rubrum sp. nov., isolated from saltern sediment.</title>
        <authorList>
            <person name="Zhang R."/>
        </authorList>
    </citation>
    <scope>NUCLEOTIDE SEQUENCE [LARGE SCALE GENOMIC DNA]</scope>
    <source>
        <strain evidence="1 2">WTE16</strain>
    </source>
</reference>
<accession>A0A2U2BEE6</accession>
<dbReference type="AlphaFoldDB" id="A0A2U2BEE6"/>
<protein>
    <recommendedName>
        <fullName evidence="3">N-acetyltransferase</fullName>
    </recommendedName>
</protein>
<proteinExistence type="predicted"/>
<gene>
    <name evidence="1" type="ORF">DDZ16_02785</name>
</gene>
<evidence type="ECO:0000313" key="2">
    <source>
        <dbReference type="Proteomes" id="UP000244956"/>
    </source>
</evidence>
<dbReference type="Proteomes" id="UP000244956">
    <property type="component" value="Unassembled WGS sequence"/>
</dbReference>
<evidence type="ECO:0008006" key="3">
    <source>
        <dbReference type="Google" id="ProtNLM"/>
    </source>
</evidence>
<organism evidence="1 2">
    <name type="scientific">Marinilabilia rubra</name>
    <dbReference type="NCBI Taxonomy" id="2162893"/>
    <lineage>
        <taxon>Bacteria</taxon>
        <taxon>Pseudomonadati</taxon>
        <taxon>Bacteroidota</taxon>
        <taxon>Bacteroidia</taxon>
        <taxon>Marinilabiliales</taxon>
        <taxon>Marinilabiliaceae</taxon>
        <taxon>Marinilabilia</taxon>
    </lineage>
</organism>
<comment type="caution">
    <text evidence="1">The sequence shown here is derived from an EMBL/GenBank/DDBJ whole genome shotgun (WGS) entry which is preliminary data.</text>
</comment>
<dbReference type="OrthoDB" id="956078at2"/>
<sequence length="161" mass="18563">MVYILDVKNDQLVKAEIVVPEPNEIPLKKDGWNFNWRELSKENNSRTFILKTIGLNPTVEGALQLKSENEMLIMNSLEIAPYNIGRKNKKYDYVAGSLIAFACKESFKLKSAYKGFLTFMSKTSLMQWYSKKYGASVGLGQRMYIDSENGLRLINEYLERK</sequence>